<dbReference type="AlphaFoldDB" id="A0A6B0VPN4"/>
<reference evidence="3 4" key="1">
    <citation type="submission" date="2020-01" db="EMBL/GenBank/DDBJ databases">
        <title>Natronorubrum sp. JWXQ-INN 674 isolated from Inner Mongolia Autonomous Region of China.</title>
        <authorList>
            <person name="Xue Q."/>
        </authorList>
    </citation>
    <scope>NUCLEOTIDE SEQUENCE [LARGE SCALE GENOMIC DNA]</scope>
    <source>
        <strain evidence="3 4">JWXQ-INN-674</strain>
    </source>
</reference>
<feature type="transmembrane region" description="Helical" evidence="1">
    <location>
        <begin position="52"/>
        <end position="70"/>
    </location>
</feature>
<dbReference type="InterPro" id="IPR058420">
    <property type="entry name" value="DUF8107"/>
</dbReference>
<keyword evidence="1" id="KW-0472">Membrane</keyword>
<dbReference type="RefSeq" id="WP_160065919.1">
    <property type="nucleotide sequence ID" value="NZ_WUYX01000041.1"/>
</dbReference>
<evidence type="ECO:0000256" key="1">
    <source>
        <dbReference type="SAM" id="Phobius"/>
    </source>
</evidence>
<keyword evidence="1" id="KW-1133">Transmembrane helix</keyword>
<name>A0A6B0VPN4_9EURY</name>
<feature type="domain" description="DUF8107" evidence="2">
    <location>
        <begin position="3"/>
        <end position="71"/>
    </location>
</feature>
<evidence type="ECO:0000313" key="3">
    <source>
        <dbReference type="EMBL" id="MXV63097.1"/>
    </source>
</evidence>
<protein>
    <recommendedName>
        <fullName evidence="2">DUF8107 domain-containing protein</fullName>
    </recommendedName>
</protein>
<keyword evidence="1" id="KW-0812">Transmembrane</keyword>
<organism evidence="3 4">
    <name type="scientific">Natronorubrum halalkaliphilum</name>
    <dbReference type="NCBI Taxonomy" id="2691917"/>
    <lineage>
        <taxon>Archaea</taxon>
        <taxon>Methanobacteriati</taxon>
        <taxon>Methanobacteriota</taxon>
        <taxon>Stenosarchaea group</taxon>
        <taxon>Halobacteria</taxon>
        <taxon>Halobacteriales</taxon>
        <taxon>Natrialbaceae</taxon>
        <taxon>Natronorubrum</taxon>
    </lineage>
</organism>
<sequence length="72" mass="7582">MSEGDSNGFSEGVASSQGDVRVLVAMNAVLSTLFAWSIVWGLSFLGMVEFGVINVATAAIVLFAMTYLVTMT</sequence>
<dbReference type="Pfam" id="PF26409">
    <property type="entry name" value="DUF8107"/>
    <property type="match status" value="1"/>
</dbReference>
<accession>A0A6B0VPN4</accession>
<proteinExistence type="predicted"/>
<dbReference type="Proteomes" id="UP000434101">
    <property type="component" value="Unassembled WGS sequence"/>
</dbReference>
<evidence type="ECO:0000259" key="2">
    <source>
        <dbReference type="Pfam" id="PF26409"/>
    </source>
</evidence>
<keyword evidence="4" id="KW-1185">Reference proteome</keyword>
<dbReference type="OrthoDB" id="214676at2157"/>
<evidence type="ECO:0000313" key="4">
    <source>
        <dbReference type="Proteomes" id="UP000434101"/>
    </source>
</evidence>
<comment type="caution">
    <text evidence="3">The sequence shown here is derived from an EMBL/GenBank/DDBJ whole genome shotgun (WGS) entry which is preliminary data.</text>
</comment>
<dbReference type="EMBL" id="WUYX01000041">
    <property type="protein sequence ID" value="MXV63097.1"/>
    <property type="molecule type" value="Genomic_DNA"/>
</dbReference>
<feature type="transmembrane region" description="Helical" evidence="1">
    <location>
        <begin position="20"/>
        <end position="45"/>
    </location>
</feature>
<gene>
    <name evidence="3" type="ORF">GS429_13670</name>
</gene>